<dbReference type="Proteomes" id="UP000001861">
    <property type="component" value="Unassembled WGS sequence"/>
</dbReference>
<dbReference type="OrthoDB" id="408373at2759"/>
<feature type="domain" description="AB hydrolase-1" evidence="3">
    <location>
        <begin position="29"/>
        <end position="148"/>
    </location>
</feature>
<reference evidence="4 5" key="1">
    <citation type="journal article" date="2010" name="Proc. Natl. Acad. Sci. U.S.A.">
        <title>Insights into evolution of multicellular fungi from the assembled chromosomes of the mushroom Coprinopsis cinerea (Coprinus cinereus).</title>
        <authorList>
            <person name="Stajich J.E."/>
            <person name="Wilke S.K."/>
            <person name="Ahren D."/>
            <person name="Au C.H."/>
            <person name="Birren B.W."/>
            <person name="Borodovsky M."/>
            <person name="Burns C."/>
            <person name="Canback B."/>
            <person name="Casselton L.A."/>
            <person name="Cheng C.K."/>
            <person name="Deng J."/>
            <person name="Dietrich F.S."/>
            <person name="Fargo D.C."/>
            <person name="Farman M.L."/>
            <person name="Gathman A.C."/>
            <person name="Goldberg J."/>
            <person name="Guigo R."/>
            <person name="Hoegger P.J."/>
            <person name="Hooker J.B."/>
            <person name="Huggins A."/>
            <person name="James T.Y."/>
            <person name="Kamada T."/>
            <person name="Kilaru S."/>
            <person name="Kodira C."/>
            <person name="Kues U."/>
            <person name="Kupfer D."/>
            <person name="Kwan H.S."/>
            <person name="Lomsadze A."/>
            <person name="Li W."/>
            <person name="Lilly W.W."/>
            <person name="Ma L.J."/>
            <person name="Mackey A.J."/>
            <person name="Manning G."/>
            <person name="Martin F."/>
            <person name="Muraguchi H."/>
            <person name="Natvig D.O."/>
            <person name="Palmerini H."/>
            <person name="Ramesh M.A."/>
            <person name="Rehmeyer C.J."/>
            <person name="Roe B.A."/>
            <person name="Shenoy N."/>
            <person name="Stanke M."/>
            <person name="Ter-Hovhannisyan V."/>
            <person name="Tunlid A."/>
            <person name="Velagapudi R."/>
            <person name="Vision T.J."/>
            <person name="Zeng Q."/>
            <person name="Zolan M.E."/>
            <person name="Pukkila P.J."/>
        </authorList>
    </citation>
    <scope>NUCLEOTIDE SEQUENCE [LARGE SCALE GENOMIC DNA]</scope>
    <source>
        <strain evidence="5">Okayama-7 / 130 / ATCC MYA-4618 / FGSC 9003</strain>
    </source>
</reference>
<dbReference type="SUPFAM" id="SSF53474">
    <property type="entry name" value="alpha/beta-Hydrolases"/>
    <property type="match status" value="1"/>
</dbReference>
<dbReference type="InterPro" id="IPR029058">
    <property type="entry name" value="AB_hydrolase_fold"/>
</dbReference>
<comment type="caution">
    <text evidence="4">The sequence shown here is derived from an EMBL/GenBank/DDBJ whole genome shotgun (WGS) entry which is preliminary data.</text>
</comment>
<dbReference type="InParanoid" id="A8N3E1"/>
<dbReference type="RefSeq" id="XP_001829466.2">
    <property type="nucleotide sequence ID" value="XM_001829414.2"/>
</dbReference>
<comment type="similarity">
    <text evidence="2">Belongs to the AB hydrolase superfamily. Epoxide hydrolase family.</text>
</comment>
<dbReference type="eggNOG" id="KOG4178">
    <property type="taxonomic scope" value="Eukaryota"/>
</dbReference>
<evidence type="ECO:0000256" key="1">
    <source>
        <dbReference type="ARBA" id="ARBA00022801"/>
    </source>
</evidence>
<dbReference type="Pfam" id="PF00561">
    <property type="entry name" value="Abhydrolase_1"/>
    <property type="match status" value="1"/>
</dbReference>
<sequence length="325" mass="36849">MHDSHYKRFNVSRGFSYSYYTVPPAEGKPTLIFLHGFPSTSEDWLRQVAYFKPKGYGLIIPDMLGFGRSDKPLNVESYAGSLLAKDVVEIIEAESATDVAVIGHDWGSLVTSSLANRYQDRFTGFAFMTVGYNNPNGTLFDAELTRDATKEQLGYEINGYWWFFSSPESPAIIRDNIDAFYDVVWAKNPYPAWRYHIAPTGALQSFLESGKRLPRSKSQSKEEYRRSQERFLKSGYEAPTMAYRYLMSKLAGEDVKSAPEDQWVVQKPVLFLGAGQDAIAIPEFHQPTPDVMPNATSKILDSGHWIMFDAEKEVNKELEAWIKGL</sequence>
<dbReference type="ESTHER" id="copc7-a8n3e1">
    <property type="family name" value="Epoxide_hydrolase"/>
</dbReference>
<accession>A8N3E1</accession>
<dbReference type="AlphaFoldDB" id="A8N3E1"/>
<organism evidence="4 5">
    <name type="scientific">Coprinopsis cinerea (strain Okayama-7 / 130 / ATCC MYA-4618 / FGSC 9003)</name>
    <name type="common">Inky cap fungus</name>
    <name type="synonym">Hormographiella aspergillata</name>
    <dbReference type="NCBI Taxonomy" id="240176"/>
    <lineage>
        <taxon>Eukaryota</taxon>
        <taxon>Fungi</taxon>
        <taxon>Dikarya</taxon>
        <taxon>Basidiomycota</taxon>
        <taxon>Agaricomycotina</taxon>
        <taxon>Agaricomycetes</taxon>
        <taxon>Agaricomycetidae</taxon>
        <taxon>Agaricales</taxon>
        <taxon>Agaricineae</taxon>
        <taxon>Psathyrellaceae</taxon>
        <taxon>Coprinopsis</taxon>
    </lineage>
</organism>
<gene>
    <name evidence="4" type="ORF">CC1G_00645</name>
</gene>
<dbReference type="Gene3D" id="3.40.50.1820">
    <property type="entry name" value="alpha/beta hydrolase"/>
    <property type="match status" value="1"/>
</dbReference>
<dbReference type="KEGG" id="cci:CC1G_00645"/>
<protein>
    <recommendedName>
        <fullName evidence="3">AB hydrolase-1 domain-containing protein</fullName>
    </recommendedName>
</protein>
<dbReference type="InterPro" id="IPR000639">
    <property type="entry name" value="Epox_hydrolase-like"/>
</dbReference>
<proteinExistence type="inferred from homology"/>
<evidence type="ECO:0000313" key="5">
    <source>
        <dbReference type="Proteomes" id="UP000001861"/>
    </source>
</evidence>
<dbReference type="InterPro" id="IPR000073">
    <property type="entry name" value="AB_hydrolase_1"/>
</dbReference>
<dbReference type="PRINTS" id="PR00412">
    <property type="entry name" value="EPOXHYDRLASE"/>
</dbReference>
<evidence type="ECO:0000259" key="3">
    <source>
        <dbReference type="Pfam" id="PF00561"/>
    </source>
</evidence>
<dbReference type="VEuPathDB" id="FungiDB:CC1G_00645"/>
<dbReference type="GeneID" id="6005895"/>
<dbReference type="STRING" id="240176.A8N3E1"/>
<keyword evidence="5" id="KW-1185">Reference proteome</keyword>
<evidence type="ECO:0000313" key="4">
    <source>
        <dbReference type="EMBL" id="EAU92426.2"/>
    </source>
</evidence>
<evidence type="ECO:0000256" key="2">
    <source>
        <dbReference type="ARBA" id="ARBA00038334"/>
    </source>
</evidence>
<dbReference type="GO" id="GO:0016787">
    <property type="term" value="F:hydrolase activity"/>
    <property type="evidence" value="ECO:0007669"/>
    <property type="project" value="UniProtKB-KW"/>
</dbReference>
<dbReference type="OMA" id="YAGPLSW"/>
<dbReference type="PANTHER" id="PTHR43329">
    <property type="entry name" value="EPOXIDE HYDROLASE"/>
    <property type="match status" value="1"/>
</dbReference>
<keyword evidence="1" id="KW-0378">Hydrolase</keyword>
<dbReference type="PRINTS" id="PR00111">
    <property type="entry name" value="ABHYDROLASE"/>
</dbReference>
<dbReference type="HOGENOM" id="CLU_020336_7_0_1"/>
<name>A8N3E1_COPC7</name>
<dbReference type="EMBL" id="AACS02000001">
    <property type="protein sequence ID" value="EAU92426.2"/>
    <property type="molecule type" value="Genomic_DNA"/>
</dbReference>